<gene>
    <name evidence="7" type="ORF">GCM10023156_23440</name>
</gene>
<evidence type="ECO:0000259" key="6">
    <source>
        <dbReference type="Pfam" id="PF04542"/>
    </source>
</evidence>
<dbReference type="PANTHER" id="PTHR43133:SF8">
    <property type="entry name" value="RNA POLYMERASE SIGMA FACTOR HI_1459-RELATED"/>
    <property type="match status" value="1"/>
</dbReference>
<evidence type="ECO:0000313" key="8">
    <source>
        <dbReference type="Proteomes" id="UP001500840"/>
    </source>
</evidence>
<dbReference type="Pfam" id="PF04542">
    <property type="entry name" value="Sigma70_r2"/>
    <property type="match status" value="1"/>
</dbReference>
<evidence type="ECO:0000256" key="2">
    <source>
        <dbReference type="ARBA" id="ARBA00023015"/>
    </source>
</evidence>
<dbReference type="RefSeq" id="WP_345322170.1">
    <property type="nucleotide sequence ID" value="NZ_BAABGA010000030.1"/>
</dbReference>
<dbReference type="PANTHER" id="PTHR43133">
    <property type="entry name" value="RNA POLYMERASE ECF-TYPE SIGMA FACTO"/>
    <property type="match status" value="1"/>
</dbReference>
<evidence type="ECO:0000256" key="4">
    <source>
        <dbReference type="ARBA" id="ARBA00023125"/>
    </source>
</evidence>
<dbReference type="InterPro" id="IPR013325">
    <property type="entry name" value="RNA_pol_sigma_r2"/>
</dbReference>
<dbReference type="SUPFAM" id="SSF88946">
    <property type="entry name" value="Sigma2 domain of RNA polymerase sigma factors"/>
    <property type="match status" value="1"/>
</dbReference>
<keyword evidence="2" id="KW-0805">Transcription regulation</keyword>
<evidence type="ECO:0000256" key="3">
    <source>
        <dbReference type="ARBA" id="ARBA00023082"/>
    </source>
</evidence>
<proteinExistence type="inferred from homology"/>
<evidence type="ECO:0000256" key="1">
    <source>
        <dbReference type="ARBA" id="ARBA00010641"/>
    </source>
</evidence>
<reference evidence="8" key="1">
    <citation type="journal article" date="2019" name="Int. J. Syst. Evol. Microbiol.">
        <title>The Global Catalogue of Microorganisms (GCM) 10K type strain sequencing project: providing services to taxonomists for standard genome sequencing and annotation.</title>
        <authorList>
            <consortium name="The Broad Institute Genomics Platform"/>
            <consortium name="The Broad Institute Genome Sequencing Center for Infectious Disease"/>
            <person name="Wu L."/>
            <person name="Ma J."/>
        </authorList>
    </citation>
    <scope>NUCLEOTIDE SEQUENCE [LARGE SCALE GENOMIC DNA]</scope>
    <source>
        <strain evidence="8">JCM 17759</strain>
    </source>
</reference>
<feature type="domain" description="RNA polymerase sigma-70 region 2" evidence="6">
    <location>
        <begin position="29"/>
        <end position="94"/>
    </location>
</feature>
<comment type="caution">
    <text evidence="7">The sequence shown here is derived from an EMBL/GenBank/DDBJ whole genome shotgun (WGS) entry which is preliminary data.</text>
</comment>
<keyword evidence="3" id="KW-0731">Sigma factor</keyword>
<protein>
    <submittedName>
        <fullName evidence="7">Sigma-70 family RNA polymerase sigma factor</fullName>
    </submittedName>
</protein>
<dbReference type="Proteomes" id="UP001500840">
    <property type="component" value="Unassembled WGS sequence"/>
</dbReference>
<dbReference type="InterPro" id="IPR007627">
    <property type="entry name" value="RNA_pol_sigma70_r2"/>
</dbReference>
<dbReference type="InterPro" id="IPR039425">
    <property type="entry name" value="RNA_pol_sigma-70-like"/>
</dbReference>
<dbReference type="Gene3D" id="1.10.1740.10">
    <property type="match status" value="1"/>
</dbReference>
<evidence type="ECO:0000313" key="7">
    <source>
        <dbReference type="EMBL" id="GAA4453090.1"/>
    </source>
</evidence>
<sequence>MTDDPETRESLLLRVRNPQDAEAWDEFARIYRPVVYRLARGRGMQDADAQDLAQRVLMSVAAALPRWQRTGPTARFSHWLRRVAKNEALKVLTRLPRDRGCGGTTAASMMNEQPQGVHELETTIDLEFRRQLLRRASVIVRERADKVTWLVFSLTMIDGLSIAEASQKLGRNEGMVYAARSRIVRRLRDVARQLEDTFNDQ</sequence>
<dbReference type="NCBIfam" id="TIGR02937">
    <property type="entry name" value="sigma70-ECF"/>
    <property type="match status" value="1"/>
</dbReference>
<name>A0ABP8MR34_9BACT</name>
<organism evidence="7 8">
    <name type="scientific">Novipirellula rosea</name>
    <dbReference type="NCBI Taxonomy" id="1031540"/>
    <lineage>
        <taxon>Bacteria</taxon>
        <taxon>Pseudomonadati</taxon>
        <taxon>Planctomycetota</taxon>
        <taxon>Planctomycetia</taxon>
        <taxon>Pirellulales</taxon>
        <taxon>Pirellulaceae</taxon>
        <taxon>Novipirellula</taxon>
    </lineage>
</organism>
<dbReference type="InterPro" id="IPR013324">
    <property type="entry name" value="RNA_pol_sigma_r3/r4-like"/>
</dbReference>
<keyword evidence="5" id="KW-0804">Transcription</keyword>
<accession>A0ABP8MR34</accession>
<dbReference type="InterPro" id="IPR014284">
    <property type="entry name" value="RNA_pol_sigma-70_dom"/>
</dbReference>
<comment type="similarity">
    <text evidence="1">Belongs to the sigma-70 factor family. ECF subfamily.</text>
</comment>
<keyword evidence="8" id="KW-1185">Reference proteome</keyword>
<evidence type="ECO:0000256" key="5">
    <source>
        <dbReference type="ARBA" id="ARBA00023163"/>
    </source>
</evidence>
<dbReference type="EMBL" id="BAABGA010000030">
    <property type="protein sequence ID" value="GAA4453090.1"/>
    <property type="molecule type" value="Genomic_DNA"/>
</dbReference>
<dbReference type="SUPFAM" id="SSF88659">
    <property type="entry name" value="Sigma3 and sigma4 domains of RNA polymerase sigma factors"/>
    <property type="match status" value="1"/>
</dbReference>
<keyword evidence="4" id="KW-0238">DNA-binding</keyword>